<evidence type="ECO:0000313" key="3">
    <source>
        <dbReference type="EMBL" id="PVH94378.1"/>
    </source>
</evidence>
<feature type="compositionally biased region" description="Basic and acidic residues" evidence="2">
    <location>
        <begin position="236"/>
        <end position="248"/>
    </location>
</feature>
<feature type="coiled-coil region" evidence="1">
    <location>
        <begin position="425"/>
        <end position="459"/>
    </location>
</feature>
<feature type="compositionally biased region" description="Basic and acidic residues" evidence="2">
    <location>
        <begin position="191"/>
        <end position="202"/>
    </location>
</feature>
<feature type="compositionally biased region" description="Basic and acidic residues" evidence="2">
    <location>
        <begin position="208"/>
        <end position="227"/>
    </location>
</feature>
<name>A0A2V1D8I5_9PLEO</name>
<keyword evidence="4" id="KW-1185">Reference proteome</keyword>
<feature type="region of interest" description="Disordered" evidence="2">
    <location>
        <begin position="191"/>
        <end position="260"/>
    </location>
</feature>
<evidence type="ECO:0000256" key="1">
    <source>
        <dbReference type="SAM" id="Coils"/>
    </source>
</evidence>
<organism evidence="3 4">
    <name type="scientific">Periconia macrospinosa</name>
    <dbReference type="NCBI Taxonomy" id="97972"/>
    <lineage>
        <taxon>Eukaryota</taxon>
        <taxon>Fungi</taxon>
        <taxon>Dikarya</taxon>
        <taxon>Ascomycota</taxon>
        <taxon>Pezizomycotina</taxon>
        <taxon>Dothideomycetes</taxon>
        <taxon>Pleosporomycetidae</taxon>
        <taxon>Pleosporales</taxon>
        <taxon>Massarineae</taxon>
        <taxon>Periconiaceae</taxon>
        <taxon>Periconia</taxon>
    </lineage>
</organism>
<feature type="compositionally biased region" description="Basic and acidic residues" evidence="2">
    <location>
        <begin position="300"/>
        <end position="314"/>
    </location>
</feature>
<keyword evidence="1" id="KW-0175">Coiled coil</keyword>
<feature type="region of interest" description="Disordered" evidence="2">
    <location>
        <begin position="109"/>
        <end position="137"/>
    </location>
</feature>
<feature type="compositionally biased region" description="Low complexity" evidence="2">
    <location>
        <begin position="328"/>
        <end position="337"/>
    </location>
</feature>
<feature type="region of interest" description="Disordered" evidence="2">
    <location>
        <begin position="281"/>
        <end position="357"/>
    </location>
</feature>
<dbReference type="EMBL" id="KZ805537">
    <property type="protein sequence ID" value="PVH94378.1"/>
    <property type="molecule type" value="Genomic_DNA"/>
</dbReference>
<protein>
    <submittedName>
        <fullName evidence="3">Uncharacterized protein</fullName>
    </submittedName>
</protein>
<dbReference type="AlphaFoldDB" id="A0A2V1D8I5"/>
<proteinExistence type="predicted"/>
<sequence>MDSHAQTQLLHQAALDHTQLRIKHLKSKTSRCQKVMDTCQEIGSSEDALKEQSRQELVRARLEIEKLRSMPSLIFSYLYDEVSENELEASVLEDINSILDEVRKENGWHRRSSTLARSSTRDSVKTSRPQLLLTDRPANEEEDAEFLAFMQGVKDTVEQAADDALIKREEDEDLRWWARQRAHLLVETKKLQKQERRQARADAKRRRENAEQMPEKGMDSKRIKFLNEKYPLTDAADERREKDDDAKGKKSSWSIPRPPTPFSFASNLFGGNHFSQWKFAPNLGNSNRSKDWAGENGGNSKEKENPFAEGRNTKDTGIPLPPAGMRFSSSDVSTTSYESDESDDEGGGIPIKPPQNGTFKITSQIKRLEALTTRLQQSVRNLRTEVSARDARIAAVEAKATSLTLGYHSAAAAERAASKAKDEQIERLSDAVRSGEERIARLEARDQERQRRLDNLTQAFVGMSGRTNEHGK</sequence>
<evidence type="ECO:0000313" key="4">
    <source>
        <dbReference type="Proteomes" id="UP000244855"/>
    </source>
</evidence>
<dbReference type="Proteomes" id="UP000244855">
    <property type="component" value="Unassembled WGS sequence"/>
</dbReference>
<reference evidence="3 4" key="1">
    <citation type="journal article" date="2018" name="Sci. Rep.">
        <title>Comparative genomics provides insights into the lifestyle and reveals functional heterogeneity of dark septate endophytic fungi.</title>
        <authorList>
            <person name="Knapp D.G."/>
            <person name="Nemeth J.B."/>
            <person name="Barry K."/>
            <person name="Hainaut M."/>
            <person name="Henrissat B."/>
            <person name="Johnson J."/>
            <person name="Kuo A."/>
            <person name="Lim J.H.P."/>
            <person name="Lipzen A."/>
            <person name="Nolan M."/>
            <person name="Ohm R.A."/>
            <person name="Tamas L."/>
            <person name="Grigoriev I.V."/>
            <person name="Spatafora J.W."/>
            <person name="Nagy L.G."/>
            <person name="Kovacs G.M."/>
        </authorList>
    </citation>
    <scope>NUCLEOTIDE SEQUENCE [LARGE SCALE GENOMIC DNA]</scope>
    <source>
        <strain evidence="3 4">DSE2036</strain>
    </source>
</reference>
<evidence type="ECO:0000256" key="2">
    <source>
        <dbReference type="SAM" id="MobiDB-lite"/>
    </source>
</evidence>
<gene>
    <name evidence="3" type="ORF">DM02DRAFT_693167</name>
</gene>
<accession>A0A2V1D8I5</accession>